<gene>
    <name evidence="1" type="ORF">EVA_19373</name>
</gene>
<accession>J9FYT4</accession>
<name>J9FYT4_9ZZZZ</name>
<evidence type="ECO:0000313" key="1">
    <source>
        <dbReference type="EMBL" id="EJW92519.1"/>
    </source>
</evidence>
<dbReference type="AlphaFoldDB" id="J9FYT4"/>
<proteinExistence type="predicted"/>
<reference evidence="1" key="1">
    <citation type="journal article" date="2012" name="PLoS ONE">
        <title>Gene sets for utilization of primary and secondary nutrition supplies in the distal gut of endangered iberian lynx.</title>
        <authorList>
            <person name="Alcaide M."/>
            <person name="Messina E."/>
            <person name="Richter M."/>
            <person name="Bargiela R."/>
            <person name="Peplies J."/>
            <person name="Huws S.A."/>
            <person name="Newbold C.J."/>
            <person name="Golyshin P.N."/>
            <person name="Simon M.A."/>
            <person name="Lopez G."/>
            <person name="Yakimov M.M."/>
            <person name="Ferrer M."/>
        </authorList>
    </citation>
    <scope>NUCLEOTIDE SEQUENCE</scope>
</reference>
<comment type="caution">
    <text evidence="1">The sequence shown here is derived from an EMBL/GenBank/DDBJ whole genome shotgun (WGS) entry which is preliminary data.</text>
</comment>
<sequence length="73" mass="8418">MKTVFDYKISPDEWAKIRGMAKETYLSFVDPDTAKADIVTLFFLRGETERATALSEELPPDVKNDLWRTLTHP</sequence>
<organism evidence="1">
    <name type="scientific">gut metagenome</name>
    <dbReference type="NCBI Taxonomy" id="749906"/>
    <lineage>
        <taxon>unclassified sequences</taxon>
        <taxon>metagenomes</taxon>
        <taxon>organismal metagenomes</taxon>
    </lineage>
</organism>
<protein>
    <submittedName>
        <fullName evidence="1">Uncharacterized protein</fullName>
    </submittedName>
</protein>
<dbReference type="EMBL" id="AMCI01007501">
    <property type="protein sequence ID" value="EJW92519.1"/>
    <property type="molecule type" value="Genomic_DNA"/>
</dbReference>